<dbReference type="Pfam" id="PF09979">
    <property type="entry name" value="DUF2213"/>
    <property type="match status" value="1"/>
</dbReference>
<accession>A0ABZ3BX01</accession>
<evidence type="ECO:0000256" key="2">
    <source>
        <dbReference type="SAM" id="MobiDB-lite"/>
    </source>
</evidence>
<proteinExistence type="predicted"/>
<keyword evidence="4" id="KW-1185">Reference proteome</keyword>
<feature type="coiled-coil region" evidence="1">
    <location>
        <begin position="194"/>
        <end position="289"/>
    </location>
</feature>
<evidence type="ECO:0000313" key="3">
    <source>
        <dbReference type="EMBL" id="WZW87044.1"/>
    </source>
</evidence>
<dbReference type="InterPro" id="IPR016913">
    <property type="entry name" value="UCP029215"/>
</dbReference>
<evidence type="ECO:0000256" key="1">
    <source>
        <dbReference type="SAM" id="Coils"/>
    </source>
</evidence>
<reference evidence="3 4" key="1">
    <citation type="submission" date="2024-03" db="EMBL/GenBank/DDBJ databases">
        <title>Complete Genome Sequence and Annotation of Ignatzschineria larvae DSM 13226.</title>
        <authorList>
            <person name="Cantrell E."/>
            <person name="Burcham Z.M."/>
        </authorList>
    </citation>
    <scope>NUCLEOTIDE SEQUENCE [LARGE SCALE GENOMIC DNA]</scope>
    <source>
        <strain evidence="3 4">DSM 13226</strain>
    </source>
</reference>
<name>A0ABZ3BX01_9GAMM</name>
<protein>
    <submittedName>
        <fullName evidence="3">DUF2213 domain-containing protein</fullName>
    </submittedName>
</protein>
<dbReference type="RefSeq" id="WP_026878515.1">
    <property type="nucleotide sequence ID" value="NZ_AZOD01000009.1"/>
</dbReference>
<sequence>MAWEITPQGYLKTKASITKGAVLEYLGKEIGLTGSDAVKRVEVHRSIEELAKPETLRSFEGMPLTMTHPEDKEVRANDWKEKSIGHIQNVRREGNYLVCDAYVKDKNAIELLKENKKIRELSVGYEPADIQERGGKFYHVNIRANHVAIVAEGRAGSDCRLQDSKGVKTMGIKGLLAFLKGKKLNDEGGAELTAEEIQELIASLELALAESEDEEAKEDLRDQIEALKKQLEEAKAPINDEEPATEDVGALKAEIAELKAENEGLKAENETLKTELEALKNSLETDQALNDAKAKFPRVKLNDAKTAKDVHVAVLVDNGIYTKEEAQKLTDAEIRAAYAGLKASTRANKIGKRLLNDSAKPTKTATQRLGGK</sequence>
<evidence type="ECO:0000313" key="4">
    <source>
        <dbReference type="Proteomes" id="UP001449178"/>
    </source>
</evidence>
<gene>
    <name evidence="3" type="ORF">WMO13_06570</name>
</gene>
<feature type="compositionally biased region" description="Polar residues" evidence="2">
    <location>
        <begin position="359"/>
        <end position="372"/>
    </location>
</feature>
<keyword evidence="1" id="KW-0175">Coiled coil</keyword>
<dbReference type="PIRSF" id="PIRSF029215">
    <property type="entry name" value="UCP029215"/>
    <property type="match status" value="1"/>
</dbReference>
<feature type="region of interest" description="Disordered" evidence="2">
    <location>
        <begin position="353"/>
        <end position="372"/>
    </location>
</feature>
<dbReference type="Proteomes" id="UP001449178">
    <property type="component" value="Chromosome"/>
</dbReference>
<organism evidence="3 4">
    <name type="scientific">Ignatzschineria larvae DSM 13226</name>
    <dbReference type="NCBI Taxonomy" id="1111732"/>
    <lineage>
        <taxon>Bacteria</taxon>
        <taxon>Pseudomonadati</taxon>
        <taxon>Pseudomonadota</taxon>
        <taxon>Gammaproteobacteria</taxon>
        <taxon>Cardiobacteriales</taxon>
        <taxon>Ignatzschineriaceae</taxon>
        <taxon>Ignatzschineria</taxon>
    </lineage>
</organism>
<dbReference type="EMBL" id="CP150637">
    <property type="protein sequence ID" value="WZW87044.1"/>
    <property type="molecule type" value="Genomic_DNA"/>
</dbReference>
<dbReference type="Gene3D" id="1.20.5.1700">
    <property type="match status" value="1"/>
</dbReference>